<keyword evidence="2" id="KW-1185">Reference proteome</keyword>
<evidence type="ECO:0000313" key="2">
    <source>
        <dbReference type="Proteomes" id="UP001054889"/>
    </source>
</evidence>
<comment type="caution">
    <text evidence="1">The sequence shown here is derived from an EMBL/GenBank/DDBJ whole genome shotgun (WGS) entry which is preliminary data.</text>
</comment>
<dbReference type="Proteomes" id="UP001054889">
    <property type="component" value="Unassembled WGS sequence"/>
</dbReference>
<name>A0AAV5CX59_ELECO</name>
<dbReference type="AlphaFoldDB" id="A0AAV5CX59"/>
<gene>
    <name evidence="1" type="primary">ga20112</name>
    <name evidence="1" type="ORF">PR202_ga20112</name>
</gene>
<accession>A0AAV5CX59</accession>
<dbReference type="EMBL" id="BQKI01000009">
    <property type="protein sequence ID" value="GJN02731.1"/>
    <property type="molecule type" value="Genomic_DNA"/>
</dbReference>
<reference evidence="1" key="2">
    <citation type="submission" date="2021-12" db="EMBL/GenBank/DDBJ databases">
        <title>Resequencing data analysis of finger millet.</title>
        <authorList>
            <person name="Hatakeyama M."/>
            <person name="Aluri S."/>
            <person name="Balachadran M.T."/>
            <person name="Sivarajan S.R."/>
            <person name="Poveda L."/>
            <person name="Shimizu-Inatsugi R."/>
            <person name="Schlapbach R."/>
            <person name="Sreeman S.M."/>
            <person name="Shimizu K.K."/>
        </authorList>
    </citation>
    <scope>NUCLEOTIDE SEQUENCE</scope>
</reference>
<sequence length="180" mass="19713">MASKLLQQVNCQDPPLFEVTYMHEHTCNAEPVLPPDVGDAAGPPPEASDRLVLSFGSSGGAGHHRNALMHQKLQHPYQCQPVPAAQFPMTNFDSWNEGQLHEKQAFLPPNDFPEAAASAFPTVESSPESSSSSNCDDYYLFPSVDWDSFRGLIDQFDDHSQYLGNFIESAPASSLVVNGF</sequence>
<organism evidence="1 2">
    <name type="scientific">Eleusine coracana subsp. coracana</name>
    <dbReference type="NCBI Taxonomy" id="191504"/>
    <lineage>
        <taxon>Eukaryota</taxon>
        <taxon>Viridiplantae</taxon>
        <taxon>Streptophyta</taxon>
        <taxon>Embryophyta</taxon>
        <taxon>Tracheophyta</taxon>
        <taxon>Spermatophyta</taxon>
        <taxon>Magnoliopsida</taxon>
        <taxon>Liliopsida</taxon>
        <taxon>Poales</taxon>
        <taxon>Poaceae</taxon>
        <taxon>PACMAD clade</taxon>
        <taxon>Chloridoideae</taxon>
        <taxon>Cynodonteae</taxon>
        <taxon>Eleusininae</taxon>
        <taxon>Eleusine</taxon>
    </lineage>
</organism>
<reference evidence="1" key="1">
    <citation type="journal article" date="2018" name="DNA Res.">
        <title>Multiple hybrid de novo genome assembly of finger millet, an orphan allotetraploid crop.</title>
        <authorList>
            <person name="Hatakeyama M."/>
            <person name="Aluri S."/>
            <person name="Balachadran M.T."/>
            <person name="Sivarajan S.R."/>
            <person name="Patrignani A."/>
            <person name="Gruter S."/>
            <person name="Poveda L."/>
            <person name="Shimizu-Inatsugi R."/>
            <person name="Baeten J."/>
            <person name="Francoijs K.J."/>
            <person name="Nataraja K.N."/>
            <person name="Reddy Y.A.N."/>
            <person name="Phadnis S."/>
            <person name="Ravikumar R.L."/>
            <person name="Schlapbach R."/>
            <person name="Sreeman S.M."/>
            <person name="Shimizu K.K."/>
        </authorList>
    </citation>
    <scope>NUCLEOTIDE SEQUENCE</scope>
</reference>
<evidence type="ECO:0008006" key="3">
    <source>
        <dbReference type="Google" id="ProtNLM"/>
    </source>
</evidence>
<proteinExistence type="predicted"/>
<evidence type="ECO:0000313" key="1">
    <source>
        <dbReference type="EMBL" id="GJN02731.1"/>
    </source>
</evidence>
<protein>
    <recommendedName>
        <fullName evidence="3">WRKY domain-containing protein</fullName>
    </recommendedName>
</protein>